<comment type="caution">
    <text evidence="3">The sequence shown here is derived from an EMBL/GenBank/DDBJ whole genome shotgun (WGS) entry which is preliminary data.</text>
</comment>
<dbReference type="EMBL" id="LAZR01033243">
    <property type="protein sequence ID" value="KKL48649.1"/>
    <property type="molecule type" value="Genomic_DNA"/>
</dbReference>
<evidence type="ECO:0000259" key="2">
    <source>
        <dbReference type="Pfam" id="PF00742"/>
    </source>
</evidence>
<gene>
    <name evidence="3" type="ORF">LCGC14_2323390</name>
</gene>
<dbReference type="SUPFAM" id="SSF55347">
    <property type="entry name" value="Glyceraldehyde-3-phosphate dehydrogenase-like, C-terminal domain"/>
    <property type="match status" value="1"/>
</dbReference>
<evidence type="ECO:0000256" key="1">
    <source>
        <dbReference type="ARBA" id="ARBA00023002"/>
    </source>
</evidence>
<keyword evidence="1" id="KW-0560">Oxidoreductase</keyword>
<evidence type="ECO:0000313" key="3">
    <source>
        <dbReference type="EMBL" id="KKL48649.1"/>
    </source>
</evidence>
<feature type="non-terminal residue" evidence="3">
    <location>
        <position position="260"/>
    </location>
</feature>
<dbReference type="PANTHER" id="PTHR43331">
    <property type="entry name" value="HOMOSERINE DEHYDROGENASE"/>
    <property type="match status" value="1"/>
</dbReference>
<sequence>MAVQTPALNSFAAGELSPLLDGRTDLAKYYVGLKTLLNMIAYPTGGATRRGGFKFIAEVKNGYNAASAVRLVPFEFSTTQAYMLEVGDQYIRVMQDQGQILWTEDPNQASHTFDVQQDWTDISIGAGQIGFNSASLALDVYAASNVASGWAEFQFANLASPEVVHRLTLENQNEATPIMAGVGDVRTINSASFDLSALAEQNGVGLRYEASVGGGIPLISTFQNDLVANKITGVYAIINGTTNYILTRMASEGVDFTSAL</sequence>
<dbReference type="GO" id="GO:0004412">
    <property type="term" value="F:homoserine dehydrogenase activity"/>
    <property type="evidence" value="ECO:0007669"/>
    <property type="project" value="TreeGrafter"/>
</dbReference>
<proteinExistence type="predicted"/>
<feature type="domain" description="Homoserine dehydrogenase catalytic" evidence="2">
    <location>
        <begin position="217"/>
        <end position="260"/>
    </location>
</feature>
<dbReference type="InterPro" id="IPR001342">
    <property type="entry name" value="HDH_cat"/>
</dbReference>
<dbReference type="Gene3D" id="3.40.50.720">
    <property type="entry name" value="NAD(P)-binding Rossmann-like Domain"/>
    <property type="match status" value="1"/>
</dbReference>
<dbReference type="PANTHER" id="PTHR43331:SF1">
    <property type="entry name" value="HOMOSERINE DEHYDROGENASE"/>
    <property type="match status" value="1"/>
</dbReference>
<protein>
    <recommendedName>
        <fullName evidence="2">Homoserine dehydrogenase catalytic domain-containing protein</fullName>
    </recommendedName>
</protein>
<name>A0A0F9CHN7_9ZZZZ</name>
<organism evidence="3">
    <name type="scientific">marine sediment metagenome</name>
    <dbReference type="NCBI Taxonomy" id="412755"/>
    <lineage>
        <taxon>unclassified sequences</taxon>
        <taxon>metagenomes</taxon>
        <taxon>ecological metagenomes</taxon>
    </lineage>
</organism>
<accession>A0A0F9CHN7</accession>
<dbReference type="GO" id="GO:0009088">
    <property type="term" value="P:threonine biosynthetic process"/>
    <property type="evidence" value="ECO:0007669"/>
    <property type="project" value="TreeGrafter"/>
</dbReference>
<dbReference type="Pfam" id="PF00742">
    <property type="entry name" value="Homoserine_dh"/>
    <property type="match status" value="1"/>
</dbReference>
<dbReference type="AlphaFoldDB" id="A0A0F9CHN7"/>
<reference evidence="3" key="1">
    <citation type="journal article" date="2015" name="Nature">
        <title>Complex archaea that bridge the gap between prokaryotes and eukaryotes.</title>
        <authorList>
            <person name="Spang A."/>
            <person name="Saw J.H."/>
            <person name="Jorgensen S.L."/>
            <person name="Zaremba-Niedzwiedzka K."/>
            <person name="Martijn J."/>
            <person name="Lind A.E."/>
            <person name="van Eijk R."/>
            <person name="Schleper C."/>
            <person name="Guy L."/>
            <person name="Ettema T.J."/>
        </authorList>
    </citation>
    <scope>NUCLEOTIDE SEQUENCE</scope>
</reference>
<dbReference type="Gene3D" id="3.30.360.10">
    <property type="entry name" value="Dihydrodipicolinate Reductase, domain 2"/>
    <property type="match status" value="1"/>
</dbReference>